<gene>
    <name evidence="5" type="ORF">HC231_08525</name>
</gene>
<evidence type="ECO:0000256" key="2">
    <source>
        <dbReference type="ARBA" id="ARBA00007703"/>
    </source>
</evidence>
<dbReference type="RefSeq" id="WP_208230585.1">
    <property type="nucleotide sequence ID" value="NZ_CP050854.1"/>
</dbReference>
<keyword evidence="3" id="KW-1005">Bacterial flagellum biogenesis</keyword>
<evidence type="ECO:0000313" key="5">
    <source>
        <dbReference type="EMBL" id="QTF07964.1"/>
    </source>
</evidence>
<dbReference type="InterPro" id="IPR036679">
    <property type="entry name" value="FlgN-like_sf"/>
</dbReference>
<keyword evidence="5" id="KW-0969">Cilium</keyword>
<sequence length="143" mass="16598">MNAVLQKMLALLQQLQETLKQEELELSARAVNSALLQRITENKSEQLTSLRYFDTQRQELEQQSNLIAPYAEQSDLHMLWSDIQALTQALSQNNHRNALLLRQHMKYTNETLELLKTKSNNSLYGPDGHSSRFMSYQSNKFGR</sequence>
<accession>A0ABX7UQG7</accession>
<feature type="coiled-coil region" evidence="4">
    <location>
        <begin position="2"/>
        <end position="32"/>
    </location>
</feature>
<dbReference type="Pfam" id="PF05130">
    <property type="entry name" value="FlgN"/>
    <property type="match status" value="1"/>
</dbReference>
<dbReference type="EMBL" id="CP050854">
    <property type="protein sequence ID" value="QTF07964.1"/>
    <property type="molecule type" value="Genomic_DNA"/>
</dbReference>
<name>A0ABX7UQG7_9GAMM</name>
<proteinExistence type="inferred from homology"/>
<keyword evidence="5" id="KW-0966">Cell projection</keyword>
<organism evidence="5 6">
    <name type="scientific">Brenneria izadpanahii</name>
    <dbReference type="NCBI Taxonomy" id="2722756"/>
    <lineage>
        <taxon>Bacteria</taxon>
        <taxon>Pseudomonadati</taxon>
        <taxon>Pseudomonadota</taxon>
        <taxon>Gammaproteobacteria</taxon>
        <taxon>Enterobacterales</taxon>
        <taxon>Pectobacteriaceae</taxon>
        <taxon>Brenneria</taxon>
    </lineage>
</organism>
<evidence type="ECO:0000256" key="1">
    <source>
        <dbReference type="ARBA" id="ARBA00002397"/>
    </source>
</evidence>
<dbReference type="Gene3D" id="1.20.58.300">
    <property type="entry name" value="FlgN-like"/>
    <property type="match status" value="1"/>
</dbReference>
<comment type="similarity">
    <text evidence="2">Belongs to the FlgN family.</text>
</comment>
<dbReference type="InterPro" id="IPR007809">
    <property type="entry name" value="FlgN-like"/>
</dbReference>
<evidence type="ECO:0000256" key="4">
    <source>
        <dbReference type="SAM" id="Coils"/>
    </source>
</evidence>
<keyword evidence="4" id="KW-0175">Coiled coil</keyword>
<dbReference type="SUPFAM" id="SSF140566">
    <property type="entry name" value="FlgN-like"/>
    <property type="match status" value="1"/>
</dbReference>
<keyword evidence="6" id="KW-1185">Reference proteome</keyword>
<evidence type="ECO:0000256" key="3">
    <source>
        <dbReference type="ARBA" id="ARBA00022795"/>
    </source>
</evidence>
<dbReference type="Proteomes" id="UP000671960">
    <property type="component" value="Chromosome"/>
</dbReference>
<protein>
    <submittedName>
        <fullName evidence="5">Flagellar biosynthesis protein FlgN</fullName>
    </submittedName>
</protein>
<evidence type="ECO:0000313" key="6">
    <source>
        <dbReference type="Proteomes" id="UP000671960"/>
    </source>
</evidence>
<reference evidence="5 6" key="1">
    <citation type="submission" date="2020-03" db="EMBL/GenBank/DDBJ databases">
        <authorList>
            <person name="Bakhshi Ganjeh M."/>
        </authorList>
    </citation>
    <scope>NUCLEOTIDE SEQUENCE [LARGE SCALE GENOMIC DNA]</scope>
    <source>
        <strain evidence="6">Iran 50</strain>
    </source>
</reference>
<comment type="function">
    <text evidence="1">Required for the efficient initiation of filament assembly.</text>
</comment>
<keyword evidence="5" id="KW-0282">Flagellum</keyword>